<dbReference type="Proteomes" id="UP001652628">
    <property type="component" value="Chromosome X"/>
</dbReference>
<keyword evidence="2" id="KW-1185">Reference proteome</keyword>
<evidence type="ECO:0008006" key="4">
    <source>
        <dbReference type="Google" id="ProtNLM"/>
    </source>
</evidence>
<evidence type="ECO:0000256" key="1">
    <source>
        <dbReference type="SAM" id="MobiDB-lite"/>
    </source>
</evidence>
<gene>
    <name evidence="3" type="primary">LOC118878232</name>
</gene>
<evidence type="ECO:0000313" key="2">
    <source>
        <dbReference type="Proteomes" id="UP001652628"/>
    </source>
</evidence>
<feature type="compositionally biased region" description="Basic residues" evidence="1">
    <location>
        <begin position="86"/>
        <end position="104"/>
    </location>
</feature>
<organism evidence="2 3">
    <name type="scientific">Drosophila suzukii</name>
    <name type="common">Spotted-wing drosophila fruit fly</name>
    <dbReference type="NCBI Taxonomy" id="28584"/>
    <lineage>
        <taxon>Eukaryota</taxon>
        <taxon>Metazoa</taxon>
        <taxon>Ecdysozoa</taxon>
        <taxon>Arthropoda</taxon>
        <taxon>Hexapoda</taxon>
        <taxon>Insecta</taxon>
        <taxon>Pterygota</taxon>
        <taxon>Neoptera</taxon>
        <taxon>Endopterygota</taxon>
        <taxon>Diptera</taxon>
        <taxon>Brachycera</taxon>
        <taxon>Muscomorpha</taxon>
        <taxon>Ephydroidea</taxon>
        <taxon>Drosophilidae</taxon>
        <taxon>Drosophila</taxon>
        <taxon>Sophophora</taxon>
    </lineage>
</organism>
<dbReference type="GeneID" id="118878232"/>
<evidence type="ECO:0000313" key="3">
    <source>
        <dbReference type="RefSeq" id="XP_036675975.2"/>
    </source>
</evidence>
<feature type="region of interest" description="Disordered" evidence="1">
    <location>
        <begin position="60"/>
        <end position="104"/>
    </location>
</feature>
<dbReference type="AlphaFoldDB" id="A0AB40ACI9"/>
<sequence length="153" mass="17551">MSDEQLPHLQPWVFVENHENSWDMTVDRPMSPPPEEIVEAREMVEVSPILPEPEATIPVTRRSARIASREKTRKELQNRSSEPKVNTKKTKRGKLQKPKKARSGKHVITCRNCGNSLICPVRTKYYTCAEVDGQLFKVKQISAKVALNYILKK</sequence>
<feature type="compositionally biased region" description="Basic and acidic residues" evidence="1">
    <location>
        <begin position="67"/>
        <end position="77"/>
    </location>
</feature>
<name>A0AB40ACI9_DROSZ</name>
<dbReference type="RefSeq" id="XP_036675975.2">
    <property type="nucleotide sequence ID" value="XM_036820080.3"/>
</dbReference>
<proteinExistence type="predicted"/>
<accession>A0AB40ACI9</accession>
<protein>
    <recommendedName>
        <fullName evidence="4">PiggyBac transposable element-derived protein 4 C-terminal zinc-ribbon domain-containing protein</fullName>
    </recommendedName>
</protein>
<reference evidence="3" key="1">
    <citation type="submission" date="2025-08" db="UniProtKB">
        <authorList>
            <consortium name="RefSeq"/>
        </authorList>
    </citation>
    <scope>IDENTIFICATION</scope>
</reference>